<dbReference type="RefSeq" id="WP_087033767.1">
    <property type="nucleotide sequence ID" value="NZ_FJNE01000007.1"/>
</dbReference>
<dbReference type="CDD" id="cd07518">
    <property type="entry name" value="HAD_YbiV-Like"/>
    <property type="match status" value="1"/>
</dbReference>
<dbReference type="PANTHER" id="PTHR10000">
    <property type="entry name" value="PHOSPHOSERINE PHOSPHATASE"/>
    <property type="match status" value="1"/>
</dbReference>
<dbReference type="NCBIfam" id="TIGR01484">
    <property type="entry name" value="HAD-SF-IIB"/>
    <property type="match status" value="1"/>
</dbReference>
<dbReference type="InterPro" id="IPR036412">
    <property type="entry name" value="HAD-like_sf"/>
</dbReference>
<organism evidence="1 2">
    <name type="scientific">Trichococcus palustris</name>
    <dbReference type="NCBI Taxonomy" id="140314"/>
    <lineage>
        <taxon>Bacteria</taxon>
        <taxon>Bacillati</taxon>
        <taxon>Bacillota</taxon>
        <taxon>Bacilli</taxon>
        <taxon>Lactobacillales</taxon>
        <taxon>Carnobacteriaceae</taxon>
        <taxon>Trichococcus</taxon>
    </lineage>
</organism>
<dbReference type="GO" id="GO:0000287">
    <property type="term" value="F:magnesium ion binding"/>
    <property type="evidence" value="ECO:0007669"/>
    <property type="project" value="TreeGrafter"/>
</dbReference>
<dbReference type="InterPro" id="IPR006379">
    <property type="entry name" value="HAD-SF_hydro_IIB"/>
</dbReference>
<dbReference type="SFLD" id="SFLDG01140">
    <property type="entry name" value="C2.B:_Phosphomannomutase_and_P"/>
    <property type="match status" value="1"/>
</dbReference>
<keyword evidence="2" id="KW-1185">Reference proteome</keyword>
<dbReference type="PROSITE" id="PS01229">
    <property type="entry name" value="COF_2"/>
    <property type="match status" value="1"/>
</dbReference>
<dbReference type="OrthoDB" id="9814970at2"/>
<sequence length="267" mass="30360">MPIRLIAVDMDGTFLNSRKSYNKERFDKLYQRMVEKDIRFVVASGNQYYQLRSFFPEIQNDIAFVAENGAYVVDRNKELSVGEMSAETIEKVLKIFRDLNAYPQLVVCGKNSAYVDLSASDYFYEKTREYYHRLKRVASFSGIEDTIFKFTANFQEAELPELLEHFRKEVGDVVSPVSSGHGSIDFIIPGLHKASGIQLLQKEWHISDEETAAFGDSGNDIEMLQHVAYSFAMANAAEPVKQAAKYLTASNNEDGVLVAMERLLEME</sequence>
<dbReference type="InterPro" id="IPR023214">
    <property type="entry name" value="HAD_sf"/>
</dbReference>
<dbReference type="STRING" id="140314.SAMN04488076_12518"/>
<dbReference type="GO" id="GO:0016791">
    <property type="term" value="F:phosphatase activity"/>
    <property type="evidence" value="ECO:0007669"/>
    <property type="project" value="TreeGrafter"/>
</dbReference>
<dbReference type="PANTHER" id="PTHR10000:SF53">
    <property type="entry name" value="5-AMINO-6-(5-PHOSPHO-D-RIBITYLAMINO)URACIL PHOSPHATASE YBJI-RELATED"/>
    <property type="match status" value="1"/>
</dbReference>
<dbReference type="Proteomes" id="UP000242754">
    <property type="component" value="Unassembled WGS sequence"/>
</dbReference>
<name>A0A143YT31_9LACT</name>
<proteinExistence type="predicted"/>
<dbReference type="SFLD" id="SFLDS00003">
    <property type="entry name" value="Haloacid_Dehalogenase"/>
    <property type="match status" value="1"/>
</dbReference>
<dbReference type="SFLD" id="SFLDG01144">
    <property type="entry name" value="C2.B.4:_PGP_Like"/>
    <property type="match status" value="1"/>
</dbReference>
<evidence type="ECO:0000313" key="1">
    <source>
        <dbReference type="EMBL" id="CZQ97999.1"/>
    </source>
</evidence>
<protein>
    <submittedName>
        <fullName evidence="1">Cof protein</fullName>
    </submittedName>
</protein>
<dbReference type="AlphaFoldDB" id="A0A143YT31"/>
<dbReference type="InterPro" id="IPR000150">
    <property type="entry name" value="Cof"/>
</dbReference>
<accession>A0A143YT31</accession>
<dbReference type="NCBIfam" id="TIGR00099">
    <property type="entry name" value="Cof-subfamily"/>
    <property type="match status" value="1"/>
</dbReference>
<dbReference type="Gene3D" id="3.40.50.1000">
    <property type="entry name" value="HAD superfamily/HAD-like"/>
    <property type="match status" value="1"/>
</dbReference>
<dbReference type="SUPFAM" id="SSF56784">
    <property type="entry name" value="HAD-like"/>
    <property type="match status" value="1"/>
</dbReference>
<dbReference type="EMBL" id="FJNE01000007">
    <property type="protein sequence ID" value="CZQ97999.1"/>
    <property type="molecule type" value="Genomic_DNA"/>
</dbReference>
<reference evidence="1 2" key="1">
    <citation type="submission" date="2016-02" db="EMBL/GenBank/DDBJ databases">
        <authorList>
            <person name="Wen L."/>
            <person name="He K."/>
            <person name="Yang H."/>
        </authorList>
    </citation>
    <scope>NUCLEOTIDE SEQUENCE [LARGE SCALE GENOMIC DNA]</scope>
    <source>
        <strain evidence="1">Trichococcus palustris</strain>
    </source>
</reference>
<dbReference type="GO" id="GO:0005829">
    <property type="term" value="C:cytosol"/>
    <property type="evidence" value="ECO:0007669"/>
    <property type="project" value="TreeGrafter"/>
</dbReference>
<dbReference type="Gene3D" id="3.30.1240.10">
    <property type="match status" value="1"/>
</dbReference>
<gene>
    <name evidence="1" type="ORF">Tpal_2207</name>
</gene>
<dbReference type="Pfam" id="PF08282">
    <property type="entry name" value="Hydrolase_3"/>
    <property type="match status" value="1"/>
</dbReference>
<evidence type="ECO:0000313" key="2">
    <source>
        <dbReference type="Proteomes" id="UP000242754"/>
    </source>
</evidence>